<organism evidence="2">
    <name type="scientific">Knufia peltigerae</name>
    <dbReference type="NCBI Taxonomy" id="1002370"/>
    <lineage>
        <taxon>Eukaryota</taxon>
        <taxon>Fungi</taxon>
        <taxon>Dikarya</taxon>
        <taxon>Ascomycota</taxon>
        <taxon>Pezizomycotina</taxon>
        <taxon>Eurotiomycetes</taxon>
        <taxon>Chaetothyriomycetidae</taxon>
        <taxon>Chaetothyriales</taxon>
        <taxon>Trichomeriaceae</taxon>
        <taxon>Knufia</taxon>
    </lineage>
</organism>
<keyword evidence="1" id="KW-1133">Transmembrane helix</keyword>
<evidence type="ECO:0000256" key="1">
    <source>
        <dbReference type="SAM" id="Phobius"/>
    </source>
</evidence>
<feature type="transmembrane region" description="Helical" evidence="1">
    <location>
        <begin position="16"/>
        <end position="34"/>
    </location>
</feature>
<keyword evidence="1" id="KW-0472">Membrane</keyword>
<protein>
    <submittedName>
        <fullName evidence="2">Uncharacterized protein</fullName>
    </submittedName>
</protein>
<reference evidence="2" key="1">
    <citation type="submission" date="2022-10" db="EMBL/GenBank/DDBJ databases">
        <title>Culturing micro-colonial fungi from biological soil crusts in the Mojave desert and describing Neophaeococcomyces mojavensis, and introducing the new genera and species Taxawa tesnikishii.</title>
        <authorList>
            <person name="Kurbessoian T."/>
            <person name="Stajich J.E."/>
        </authorList>
    </citation>
    <scope>NUCLEOTIDE SEQUENCE</scope>
    <source>
        <strain evidence="2">TK_35</strain>
    </source>
</reference>
<dbReference type="AlphaFoldDB" id="A0AA38XTD2"/>
<dbReference type="EMBL" id="JAPDRN010000114">
    <property type="protein sequence ID" value="KAJ9621421.1"/>
    <property type="molecule type" value="Genomic_DNA"/>
</dbReference>
<accession>A0AA38XTD2</accession>
<sequence length="205" mass="22961">MDGIVNRLMDLHGGQLLVPLVLCVLLVLIFKGLSGMNHSRGSARKEFLELFHDAEKKDDLWLSVAVRHHFGAYLPVSIIRRLSKLDQPARAIMEVADAWPLIDLDDATGELRWRKPRHASPTTRRLLSRAFLLGYFVSGLSAAMLGYILVVSQIGGRITFVYWLWVVIGGTAALWCLHRSELIKDGGTALERWLGMGKCSSRDEP</sequence>
<feature type="transmembrane region" description="Helical" evidence="1">
    <location>
        <begin position="160"/>
        <end position="177"/>
    </location>
</feature>
<gene>
    <name evidence="2" type="ORF">H2204_011856</name>
</gene>
<evidence type="ECO:0000313" key="2">
    <source>
        <dbReference type="EMBL" id="KAJ9621421.1"/>
    </source>
</evidence>
<proteinExistence type="predicted"/>
<feature type="transmembrane region" description="Helical" evidence="1">
    <location>
        <begin position="130"/>
        <end position="154"/>
    </location>
</feature>
<name>A0AA38XTD2_9EURO</name>
<comment type="caution">
    <text evidence="2">The sequence shown here is derived from an EMBL/GenBank/DDBJ whole genome shotgun (WGS) entry which is preliminary data.</text>
</comment>
<keyword evidence="1" id="KW-0812">Transmembrane</keyword>